<reference evidence="1" key="1">
    <citation type="submission" date="2020-03" db="EMBL/GenBank/DDBJ databases">
        <title>A transcriptome and proteome of the tick Rhipicephalus microplus shaped by the genetic composition of its hosts and developmental stage.</title>
        <authorList>
            <person name="Garcia G.R."/>
            <person name="Ribeiro J.M.C."/>
            <person name="Maruyama S.R."/>
            <person name="Gardinasse L.G."/>
            <person name="Nelson K."/>
            <person name="Ferreira B.R."/>
            <person name="Andrade T.G."/>
            <person name="Santos I.K.F.M."/>
        </authorList>
    </citation>
    <scope>NUCLEOTIDE SEQUENCE</scope>
    <source>
        <strain evidence="1">NSGR</strain>
        <tissue evidence="1">Salivary glands</tissue>
    </source>
</reference>
<sequence>MVDETTVKKSLYKIAQHFNNYFHSILFHSDVGNLFYSSALEAHGVDYFIQWYSVNAFEFKNSEITWPRLYPKYVSEAEVIALFLNTVSSFLVILLSAQTLEDRSSSACFKKRNHSSVENYQPISLTSFCCKLIEHITEFYPNHRVLSKSQSFNQITEFLERNSI</sequence>
<evidence type="ECO:0000313" key="1">
    <source>
        <dbReference type="EMBL" id="NIE50119.1"/>
    </source>
</evidence>
<organism evidence="1">
    <name type="scientific">Rhipicephalus microplus</name>
    <name type="common">Cattle tick</name>
    <name type="synonym">Boophilus microplus</name>
    <dbReference type="NCBI Taxonomy" id="6941"/>
    <lineage>
        <taxon>Eukaryota</taxon>
        <taxon>Metazoa</taxon>
        <taxon>Ecdysozoa</taxon>
        <taxon>Arthropoda</taxon>
        <taxon>Chelicerata</taxon>
        <taxon>Arachnida</taxon>
        <taxon>Acari</taxon>
        <taxon>Parasitiformes</taxon>
        <taxon>Ixodida</taxon>
        <taxon>Ixodoidea</taxon>
        <taxon>Ixodidae</taxon>
        <taxon>Rhipicephalinae</taxon>
        <taxon>Rhipicephalus</taxon>
        <taxon>Boophilus</taxon>
    </lineage>
</organism>
<dbReference type="AlphaFoldDB" id="A0A6G5AH27"/>
<dbReference type="EMBL" id="GIKN01007846">
    <property type="protein sequence ID" value="NIE50119.1"/>
    <property type="molecule type" value="Transcribed_RNA"/>
</dbReference>
<proteinExistence type="predicted"/>
<accession>A0A6G5AH27</accession>
<name>A0A6G5AH27_RHIMP</name>
<protein>
    <submittedName>
        <fullName evidence="1">Uncharacterized protein</fullName>
    </submittedName>
</protein>